<dbReference type="SUPFAM" id="SSF52047">
    <property type="entry name" value="RNI-like"/>
    <property type="match status" value="1"/>
</dbReference>
<accession>A0A5J9VQE9</accession>
<evidence type="ECO:0000313" key="3">
    <source>
        <dbReference type="EMBL" id="TVU38622.1"/>
    </source>
</evidence>
<dbReference type="SUPFAM" id="SSF81383">
    <property type="entry name" value="F-box domain"/>
    <property type="match status" value="1"/>
</dbReference>
<dbReference type="Gramene" id="TVU38622">
    <property type="protein sequence ID" value="TVU38622"/>
    <property type="gene ID" value="EJB05_12006"/>
</dbReference>
<dbReference type="PROSITE" id="PS50181">
    <property type="entry name" value="FBOX"/>
    <property type="match status" value="1"/>
</dbReference>
<dbReference type="InterPro" id="IPR055411">
    <property type="entry name" value="LRR_FXL15/At3g58940/PEG3-like"/>
</dbReference>
<sequence length="476" mass="53964">MAAAATAKKRKPNRIDGQDTPDNRDRDEMLDHISRLPNEVLGTIISLLPTKDGARTQAVARRWRHLWRSAPLNLQVDYHLSGQDRKRVIFVTKILVDHPGPARRFSLRGILLRDRYSKIDGWLLSRTLNGLREIEFSYEIENRLLPYPLPPSALRFAPTLCVADIGSCDFPNELAPSLNFPCLKQLTLRSVSMSEDALHSLLSGCPVLESLLLLNNAGIVSLRISSPTLRSIGFSNAQYCFRFNVQDAIMLQELVIEHAPCLERLLPLYPNHGPAAIRVMHAPKLEILGLLSDGISRLELGTSVFQEMMAVSLTSPMCTVKILVLDTKGPNLDAVVNFIMCFPCLEKLYIISHPMKTMKNVLRYNPLHPIKCLELHLEKVVLKNYDGKKPDVDFAKFFVLNAKALKKMEFGVLNNCNDKWLANQHRRLQLDNRASQGAEFQFKSQYSTLFTNNKHTHDLWMADPFDSSLCRCCPRI</sequence>
<keyword evidence="4" id="KW-1185">Reference proteome</keyword>
<dbReference type="Pfam" id="PF08387">
    <property type="entry name" value="FBD"/>
    <property type="match status" value="1"/>
</dbReference>
<feature type="region of interest" description="Disordered" evidence="1">
    <location>
        <begin position="1"/>
        <end position="26"/>
    </location>
</feature>
<dbReference type="SMART" id="SM00579">
    <property type="entry name" value="FBD"/>
    <property type="match status" value="1"/>
</dbReference>
<dbReference type="Pfam" id="PF00646">
    <property type="entry name" value="F-box"/>
    <property type="match status" value="1"/>
</dbReference>
<dbReference type="InterPro" id="IPR001810">
    <property type="entry name" value="F-box_dom"/>
</dbReference>
<dbReference type="PANTHER" id="PTHR32141">
    <property type="match status" value="1"/>
</dbReference>
<name>A0A5J9VQE9_9POAL</name>
<dbReference type="PANTHER" id="PTHR32141:SF160">
    <property type="entry name" value="F-BOX DOMAIN-CONTAINING PROTEIN"/>
    <property type="match status" value="1"/>
</dbReference>
<dbReference type="OrthoDB" id="584579at2759"/>
<evidence type="ECO:0000259" key="2">
    <source>
        <dbReference type="PROSITE" id="PS50181"/>
    </source>
</evidence>
<dbReference type="InterPro" id="IPR036047">
    <property type="entry name" value="F-box-like_dom_sf"/>
</dbReference>
<dbReference type="Pfam" id="PF24758">
    <property type="entry name" value="LRR_At5g56370"/>
    <property type="match status" value="1"/>
</dbReference>
<organism evidence="3 4">
    <name type="scientific">Eragrostis curvula</name>
    <name type="common">weeping love grass</name>
    <dbReference type="NCBI Taxonomy" id="38414"/>
    <lineage>
        <taxon>Eukaryota</taxon>
        <taxon>Viridiplantae</taxon>
        <taxon>Streptophyta</taxon>
        <taxon>Embryophyta</taxon>
        <taxon>Tracheophyta</taxon>
        <taxon>Spermatophyta</taxon>
        <taxon>Magnoliopsida</taxon>
        <taxon>Liliopsida</taxon>
        <taxon>Poales</taxon>
        <taxon>Poaceae</taxon>
        <taxon>PACMAD clade</taxon>
        <taxon>Chloridoideae</taxon>
        <taxon>Eragrostideae</taxon>
        <taxon>Eragrostidinae</taxon>
        <taxon>Eragrostis</taxon>
    </lineage>
</organism>
<dbReference type="Proteomes" id="UP000324897">
    <property type="component" value="Chromosome 4"/>
</dbReference>
<dbReference type="AlphaFoldDB" id="A0A5J9VQE9"/>
<proteinExistence type="predicted"/>
<feature type="compositionally biased region" description="Basic and acidic residues" evidence="1">
    <location>
        <begin position="13"/>
        <end position="26"/>
    </location>
</feature>
<dbReference type="InterPro" id="IPR006566">
    <property type="entry name" value="FBD"/>
</dbReference>
<dbReference type="CDD" id="cd22160">
    <property type="entry name" value="F-box_AtFBL13-like"/>
    <property type="match status" value="1"/>
</dbReference>
<reference evidence="3 4" key="1">
    <citation type="journal article" date="2019" name="Sci. Rep.">
        <title>A high-quality genome of Eragrostis curvula grass provides insights into Poaceae evolution and supports new strategies to enhance forage quality.</title>
        <authorList>
            <person name="Carballo J."/>
            <person name="Santos B.A.C.M."/>
            <person name="Zappacosta D."/>
            <person name="Garbus I."/>
            <person name="Selva J.P."/>
            <person name="Gallo C.A."/>
            <person name="Diaz A."/>
            <person name="Albertini E."/>
            <person name="Caccamo M."/>
            <person name="Echenique V."/>
        </authorList>
    </citation>
    <scope>NUCLEOTIDE SEQUENCE [LARGE SCALE GENOMIC DNA]</scope>
    <source>
        <strain evidence="4">cv. Victoria</strain>
        <tissue evidence="3">Leaf</tissue>
    </source>
</reference>
<dbReference type="InterPro" id="IPR032675">
    <property type="entry name" value="LRR_dom_sf"/>
</dbReference>
<evidence type="ECO:0000313" key="4">
    <source>
        <dbReference type="Proteomes" id="UP000324897"/>
    </source>
</evidence>
<gene>
    <name evidence="3" type="ORF">EJB05_12006</name>
</gene>
<comment type="caution">
    <text evidence="3">The sequence shown here is derived from an EMBL/GenBank/DDBJ whole genome shotgun (WGS) entry which is preliminary data.</text>
</comment>
<dbReference type="EMBL" id="RWGY01000007">
    <property type="protein sequence ID" value="TVU38622.1"/>
    <property type="molecule type" value="Genomic_DNA"/>
</dbReference>
<dbReference type="InterPro" id="IPR053781">
    <property type="entry name" value="F-box_AtFBL13-like"/>
</dbReference>
<dbReference type="Gene3D" id="1.20.1280.50">
    <property type="match status" value="1"/>
</dbReference>
<feature type="domain" description="F-box" evidence="2">
    <location>
        <begin position="30"/>
        <end position="66"/>
    </location>
</feature>
<dbReference type="InterPro" id="IPR055302">
    <property type="entry name" value="F-box_dom-containing"/>
</dbReference>
<protein>
    <recommendedName>
        <fullName evidence="2">F-box domain-containing protein</fullName>
    </recommendedName>
</protein>
<dbReference type="Gene3D" id="3.80.10.10">
    <property type="entry name" value="Ribonuclease Inhibitor"/>
    <property type="match status" value="1"/>
</dbReference>
<evidence type="ECO:0000256" key="1">
    <source>
        <dbReference type="SAM" id="MobiDB-lite"/>
    </source>
</evidence>